<evidence type="ECO:0000256" key="1">
    <source>
        <dbReference type="SAM" id="MobiDB-lite"/>
    </source>
</evidence>
<dbReference type="RefSeq" id="XP_062623767.1">
    <property type="nucleotide sequence ID" value="XM_062767783.1"/>
</dbReference>
<sequence>MPMPAREITGNEIKPGATLAPGHLRGRLVYTASTLGTDKRGPCVQFSIAKALDESSDYVAEARGGNRTLTWNLFFALFCTPGTDDAAMRKQMEADLALLRDTLTTPQRKVTIDCTGIKVLSRELADDDSKTNRITVMAYGPRTLVVQNTERVFVQPPKPLQENSVWFNSPSLSPGTSIASRPLARTNSKDMRPVTEHQRPHLELIAASRQALPSRGAAAHIPTNNKGKGRAIDPGPTRTSTDASIPTSRPHRDPTTGGGGGRIPLTLGIASFDQLAPAPPSTPDAIESVPSSSIEEVPAPHAPTAAFDRREQLRLARAEEERLERERALQEVQARMVEEAGPSKKRRIDERDPDWGRATALAEFERPPVVDSSLLRSEQPADSQERDDEPELNPFDLNAWDIPREDEAVGTNITRADGAAQVGIVMAHVGEQPPKRPRQEVPDAEDRRKRLEAQARSDAEANARKAAEERLALQHEATRAAEAQTHLLETELHTGTYVYTPLGKVVDGSFANVLGVIVDAKEPKHPRHGSGSEFDSTGMH</sequence>
<proteinExistence type="predicted"/>
<dbReference type="AlphaFoldDB" id="A0AAF0Y0I6"/>
<feature type="compositionally biased region" description="Polar residues" evidence="1">
    <location>
        <begin position="163"/>
        <end position="179"/>
    </location>
</feature>
<feature type="compositionally biased region" description="Basic and acidic residues" evidence="1">
    <location>
        <begin position="336"/>
        <end position="355"/>
    </location>
</feature>
<dbReference type="Proteomes" id="UP000827549">
    <property type="component" value="Chromosome 1"/>
</dbReference>
<feature type="region of interest" description="Disordered" evidence="1">
    <location>
        <begin position="277"/>
        <end position="309"/>
    </location>
</feature>
<feature type="compositionally biased region" description="Basic and acidic residues" evidence="1">
    <location>
        <begin position="433"/>
        <end position="465"/>
    </location>
</feature>
<dbReference type="EMBL" id="CP086714">
    <property type="protein sequence ID" value="WOO77735.1"/>
    <property type="molecule type" value="Genomic_DNA"/>
</dbReference>
<feature type="compositionally biased region" description="Polar residues" evidence="1">
    <location>
        <begin position="237"/>
        <end position="247"/>
    </location>
</feature>
<evidence type="ECO:0000313" key="3">
    <source>
        <dbReference type="Proteomes" id="UP000827549"/>
    </source>
</evidence>
<feature type="region of interest" description="Disordered" evidence="1">
    <location>
        <begin position="163"/>
        <end position="197"/>
    </location>
</feature>
<feature type="compositionally biased region" description="Basic and acidic residues" evidence="1">
    <location>
        <begin position="187"/>
        <end position="197"/>
    </location>
</feature>
<evidence type="ECO:0000313" key="2">
    <source>
        <dbReference type="EMBL" id="WOO77735.1"/>
    </source>
</evidence>
<gene>
    <name evidence="2" type="ORF">LOC62_01G001300</name>
</gene>
<feature type="region of interest" description="Disordered" evidence="1">
    <location>
        <begin position="429"/>
        <end position="465"/>
    </location>
</feature>
<keyword evidence="3" id="KW-1185">Reference proteome</keyword>
<organism evidence="2 3">
    <name type="scientific">Vanrija pseudolonga</name>
    <dbReference type="NCBI Taxonomy" id="143232"/>
    <lineage>
        <taxon>Eukaryota</taxon>
        <taxon>Fungi</taxon>
        <taxon>Dikarya</taxon>
        <taxon>Basidiomycota</taxon>
        <taxon>Agaricomycotina</taxon>
        <taxon>Tremellomycetes</taxon>
        <taxon>Trichosporonales</taxon>
        <taxon>Trichosporonaceae</taxon>
        <taxon>Vanrija</taxon>
    </lineage>
</organism>
<feature type="region of interest" description="Disordered" evidence="1">
    <location>
        <begin position="333"/>
        <end position="399"/>
    </location>
</feature>
<reference evidence="2" key="1">
    <citation type="submission" date="2023-10" db="EMBL/GenBank/DDBJ databases">
        <authorList>
            <person name="Noh H."/>
        </authorList>
    </citation>
    <scope>NUCLEOTIDE SEQUENCE</scope>
    <source>
        <strain evidence="2">DUCC4014</strain>
    </source>
</reference>
<dbReference type="GeneID" id="87804557"/>
<accession>A0AAF0Y0I6</accession>
<feature type="region of interest" description="Disordered" evidence="1">
    <location>
        <begin position="211"/>
        <end position="261"/>
    </location>
</feature>
<protein>
    <submittedName>
        <fullName evidence="2">Uncharacterized protein</fullName>
    </submittedName>
</protein>
<name>A0AAF0Y0I6_9TREE</name>
<feature type="compositionally biased region" description="Low complexity" evidence="1">
    <location>
        <begin position="285"/>
        <end position="299"/>
    </location>
</feature>